<dbReference type="EMBL" id="UOEO01000184">
    <property type="protein sequence ID" value="VAW21778.1"/>
    <property type="molecule type" value="Genomic_DNA"/>
</dbReference>
<dbReference type="CDD" id="cd00402">
    <property type="entry name" value="Riboflavin_synthase_like"/>
    <property type="match status" value="1"/>
</dbReference>
<evidence type="ECO:0000313" key="3">
    <source>
        <dbReference type="EMBL" id="VAW21778.1"/>
    </source>
</evidence>
<dbReference type="AlphaFoldDB" id="A0A3B0TUW8"/>
<dbReference type="SUPFAM" id="SSF63380">
    <property type="entry name" value="Riboflavin synthase domain-like"/>
    <property type="match status" value="2"/>
</dbReference>
<dbReference type="NCBIfam" id="TIGR00187">
    <property type="entry name" value="ribE"/>
    <property type="match status" value="1"/>
</dbReference>
<protein>
    <submittedName>
        <fullName evidence="3">Riboflavin synthase eubacterial/eukaryotic</fullName>
        <ecNumber evidence="3">2.5.1.9</ecNumber>
    </submittedName>
</protein>
<gene>
    <name evidence="3" type="ORF">MNBD_ALPHA12-832</name>
</gene>
<dbReference type="PANTHER" id="PTHR21098:SF0">
    <property type="entry name" value="RIBOFLAVIN SYNTHASE"/>
    <property type="match status" value="1"/>
</dbReference>
<accession>A0A3B0TUW8</accession>
<feature type="domain" description="Lumazine-binding" evidence="2">
    <location>
        <begin position="1"/>
        <end position="95"/>
    </location>
</feature>
<dbReference type="PIRSF" id="PIRSF000498">
    <property type="entry name" value="Riboflavin_syn_A"/>
    <property type="match status" value="1"/>
</dbReference>
<sequence>MFSGIIEKTGRVKSARRKEQTLVLEIESGFFDLELGESVAVNGVCLTIIEYDQSGLAVFFVSSETTKRSNLGALGVGDKVNLERAVRLETRLSGHLVQGHVDGRASLVWLVAEQGAYRAGFLLPNSLGRFCIEKGSIALNGVSLTINGIKSRSDDQSEIQITIIEHTWVHTNLGEIGIGDEVNVEVDVIAKYVEKLCHPYPKP</sequence>
<dbReference type="InterPro" id="IPR026017">
    <property type="entry name" value="Lumazine-bd_dom"/>
</dbReference>
<keyword evidence="1" id="KW-0677">Repeat</keyword>
<dbReference type="GO" id="GO:0004746">
    <property type="term" value="F:riboflavin synthase activity"/>
    <property type="evidence" value="ECO:0007669"/>
    <property type="project" value="UniProtKB-EC"/>
</dbReference>
<feature type="domain" description="Lumazine-binding" evidence="2">
    <location>
        <begin position="96"/>
        <end position="197"/>
    </location>
</feature>
<evidence type="ECO:0000256" key="1">
    <source>
        <dbReference type="ARBA" id="ARBA00022737"/>
    </source>
</evidence>
<dbReference type="InterPro" id="IPR001783">
    <property type="entry name" value="Lumazine-bd"/>
</dbReference>
<organism evidence="3">
    <name type="scientific">hydrothermal vent metagenome</name>
    <dbReference type="NCBI Taxonomy" id="652676"/>
    <lineage>
        <taxon>unclassified sequences</taxon>
        <taxon>metagenomes</taxon>
        <taxon>ecological metagenomes</taxon>
    </lineage>
</organism>
<dbReference type="NCBIfam" id="NF006767">
    <property type="entry name" value="PRK09289.1"/>
    <property type="match status" value="1"/>
</dbReference>
<dbReference type="InterPro" id="IPR017938">
    <property type="entry name" value="Riboflavin_synthase-like_b-brl"/>
</dbReference>
<name>A0A3B0TUW8_9ZZZZ</name>
<reference evidence="3" key="1">
    <citation type="submission" date="2018-06" db="EMBL/GenBank/DDBJ databases">
        <authorList>
            <person name="Zhirakovskaya E."/>
        </authorList>
    </citation>
    <scope>NUCLEOTIDE SEQUENCE</scope>
</reference>
<dbReference type="Pfam" id="PF00677">
    <property type="entry name" value="Lum_binding"/>
    <property type="match status" value="2"/>
</dbReference>
<dbReference type="PROSITE" id="PS51177">
    <property type="entry name" value="LUMAZINE_BIND"/>
    <property type="match status" value="2"/>
</dbReference>
<dbReference type="EC" id="2.5.1.9" evidence="3"/>
<dbReference type="PANTHER" id="PTHR21098">
    <property type="entry name" value="RIBOFLAVIN SYNTHASE ALPHA CHAIN"/>
    <property type="match status" value="1"/>
</dbReference>
<evidence type="ECO:0000259" key="2">
    <source>
        <dbReference type="PROSITE" id="PS51177"/>
    </source>
</evidence>
<proteinExistence type="predicted"/>
<dbReference type="Gene3D" id="2.40.30.20">
    <property type="match status" value="2"/>
</dbReference>
<dbReference type="GO" id="GO:0009231">
    <property type="term" value="P:riboflavin biosynthetic process"/>
    <property type="evidence" value="ECO:0007669"/>
    <property type="project" value="TreeGrafter"/>
</dbReference>
<dbReference type="InterPro" id="IPR023366">
    <property type="entry name" value="ATP_synth_asu-like_sf"/>
</dbReference>
<keyword evidence="3" id="KW-0808">Transferase</keyword>